<dbReference type="EMBL" id="CADIKH010000048">
    <property type="protein sequence ID" value="CAB3770872.1"/>
    <property type="molecule type" value="Genomic_DNA"/>
</dbReference>
<protein>
    <submittedName>
        <fullName evidence="1">Uncharacterized protein</fullName>
    </submittedName>
</protein>
<dbReference type="Proteomes" id="UP000494363">
    <property type="component" value="Unassembled WGS sequence"/>
</dbReference>
<dbReference type="AlphaFoldDB" id="A0A6J5EZY8"/>
<organism evidence="1 2">
    <name type="scientific">Paraburkholderia humisilvae</name>
    <dbReference type="NCBI Taxonomy" id="627669"/>
    <lineage>
        <taxon>Bacteria</taxon>
        <taxon>Pseudomonadati</taxon>
        <taxon>Pseudomonadota</taxon>
        <taxon>Betaproteobacteria</taxon>
        <taxon>Burkholderiales</taxon>
        <taxon>Burkholderiaceae</taxon>
        <taxon>Paraburkholderia</taxon>
    </lineage>
</organism>
<proteinExistence type="predicted"/>
<gene>
    <name evidence="1" type="ORF">LMG29542_06476</name>
</gene>
<accession>A0A6J5EZY8</accession>
<dbReference type="SUPFAM" id="SSF55874">
    <property type="entry name" value="ATPase domain of HSP90 chaperone/DNA topoisomerase II/histidine kinase"/>
    <property type="match status" value="1"/>
</dbReference>
<name>A0A6J5EZY8_9BURK</name>
<evidence type="ECO:0000313" key="1">
    <source>
        <dbReference type="EMBL" id="CAB3770872.1"/>
    </source>
</evidence>
<reference evidence="1 2" key="1">
    <citation type="submission" date="2020-04" db="EMBL/GenBank/DDBJ databases">
        <authorList>
            <person name="De Canck E."/>
        </authorList>
    </citation>
    <scope>NUCLEOTIDE SEQUENCE [LARGE SCALE GENOMIC DNA]</scope>
    <source>
        <strain evidence="1 2">LMG 29542</strain>
    </source>
</reference>
<dbReference type="InterPro" id="IPR036890">
    <property type="entry name" value="HATPase_C_sf"/>
</dbReference>
<evidence type="ECO:0000313" key="2">
    <source>
        <dbReference type="Proteomes" id="UP000494363"/>
    </source>
</evidence>
<dbReference type="Gene3D" id="3.30.565.10">
    <property type="entry name" value="Histidine kinase-like ATPase, C-terminal domain"/>
    <property type="match status" value="1"/>
</dbReference>
<dbReference type="RefSeq" id="WP_175231876.1">
    <property type="nucleotide sequence ID" value="NZ_CADIKH010000048.1"/>
</dbReference>
<keyword evidence="2" id="KW-1185">Reference proteome</keyword>
<sequence>MSNINIQRAIDNIRATTTVFTPIVEVVVNAIEAIEETQRSDGLIRLKVRRSAQQEMELDEGDSRIVDVLIEDNGIGFTDENRASFDTLYSDRKIQKGGKGFGRFTCLRYFDDVRIDSTYVGAGLSRRQFEMGKKNDLIINERFSDPVQPATGTTVTLASERTGKLPRKLASLARGLVELLLPYFSTNGYVCAKIELSEMDGAGLIVLNDYIDSPGAIVHEVPLPVSAFSLPGAAGEQTFLVRVFKFLSPQNKVSKLSLVAHKREVTEASLASYIPEFADEFVEDPGGDQSRRRNYILKAYVFGPYLDDNVLLERGSFSFQKDNDLIFGISQSQIEVQAAELTKAAVLEQVVTRQERKRERLQHYVEKQAPWYKPLMKSVDASILSSAATETEMDALLHREQFKREVRIREDVAAVLSSDDPNQIRQRARDLVDKVSETSKNELVHYVALRRQVLELFKRSLELAPGGSHLSEGAVHDVIFPTKTDSEEIGYESHNLWILDERLTFTTYLASDIPLNGGNTERPDIIAFDHPVAFRAENAASNPVTIFEFKRPGRDDFANPSSKEDPVDQVVRYVNAIRAGRYRTPKGRDINVGETTPFYGYVICDLTAKVKRWLHDEKDFKPLPDGLGYFSWRGNINLYIEVLSWEKILADAEIRNRAFFHKLGIQ</sequence>